<dbReference type="PANTHER" id="PTHR45527:SF1">
    <property type="entry name" value="FATTY ACID SYNTHASE"/>
    <property type="match status" value="1"/>
</dbReference>
<evidence type="ECO:0000313" key="4">
    <source>
        <dbReference type="EMBL" id="GAH50953.1"/>
    </source>
</evidence>
<dbReference type="FunFam" id="1.10.1200.10:FF:000005">
    <property type="entry name" value="Nonribosomal peptide synthetase 1"/>
    <property type="match status" value="1"/>
</dbReference>
<dbReference type="GO" id="GO:0044550">
    <property type="term" value="P:secondary metabolite biosynthetic process"/>
    <property type="evidence" value="ECO:0007669"/>
    <property type="project" value="TreeGrafter"/>
</dbReference>
<evidence type="ECO:0000259" key="3">
    <source>
        <dbReference type="PROSITE" id="PS50075"/>
    </source>
</evidence>
<dbReference type="SMART" id="SM00823">
    <property type="entry name" value="PKS_PP"/>
    <property type="match status" value="1"/>
</dbReference>
<protein>
    <recommendedName>
        <fullName evidence="3">Carrier domain-containing protein</fullName>
    </recommendedName>
</protein>
<dbReference type="InterPro" id="IPR036736">
    <property type="entry name" value="ACP-like_sf"/>
</dbReference>
<dbReference type="PROSITE" id="PS00012">
    <property type="entry name" value="PHOSPHOPANTETHEINE"/>
    <property type="match status" value="1"/>
</dbReference>
<name>X1I096_9ZZZZ</name>
<gene>
    <name evidence="4" type="ORF">S03H2_35811</name>
</gene>
<keyword evidence="1" id="KW-0596">Phosphopantetheine</keyword>
<dbReference type="GO" id="GO:0031177">
    <property type="term" value="F:phosphopantetheine binding"/>
    <property type="evidence" value="ECO:0007669"/>
    <property type="project" value="InterPro"/>
</dbReference>
<dbReference type="InterPro" id="IPR020806">
    <property type="entry name" value="PKS_PP-bd"/>
</dbReference>
<evidence type="ECO:0000256" key="1">
    <source>
        <dbReference type="ARBA" id="ARBA00022450"/>
    </source>
</evidence>
<dbReference type="AlphaFoldDB" id="X1I096"/>
<dbReference type="EMBL" id="BARU01021929">
    <property type="protein sequence ID" value="GAH50953.1"/>
    <property type="molecule type" value="Genomic_DNA"/>
</dbReference>
<dbReference type="Gene3D" id="1.10.1200.10">
    <property type="entry name" value="ACP-like"/>
    <property type="match status" value="1"/>
</dbReference>
<dbReference type="PANTHER" id="PTHR45527">
    <property type="entry name" value="NONRIBOSOMAL PEPTIDE SYNTHETASE"/>
    <property type="match status" value="1"/>
</dbReference>
<dbReference type="GO" id="GO:0043041">
    <property type="term" value="P:amino acid activation for nonribosomal peptide biosynthetic process"/>
    <property type="evidence" value="ECO:0007669"/>
    <property type="project" value="TreeGrafter"/>
</dbReference>
<feature type="domain" description="Carrier" evidence="3">
    <location>
        <begin position="15"/>
        <end position="90"/>
    </location>
</feature>
<reference evidence="4" key="1">
    <citation type="journal article" date="2014" name="Front. Microbiol.">
        <title>High frequency of phylogenetically diverse reductive dehalogenase-homologous genes in deep subseafloor sedimentary metagenomes.</title>
        <authorList>
            <person name="Kawai M."/>
            <person name="Futagami T."/>
            <person name="Toyoda A."/>
            <person name="Takaki Y."/>
            <person name="Nishi S."/>
            <person name="Hori S."/>
            <person name="Arai W."/>
            <person name="Tsubouchi T."/>
            <person name="Morono Y."/>
            <person name="Uchiyama I."/>
            <person name="Ito T."/>
            <person name="Fujiyama A."/>
            <person name="Inagaki F."/>
            <person name="Takami H."/>
        </authorList>
    </citation>
    <scope>NUCLEOTIDE SEQUENCE</scope>
    <source>
        <strain evidence="4">Expedition CK06-06</strain>
    </source>
</reference>
<keyword evidence="2" id="KW-0597">Phosphoprotein</keyword>
<dbReference type="Pfam" id="PF00550">
    <property type="entry name" value="PP-binding"/>
    <property type="match status" value="1"/>
</dbReference>
<dbReference type="GO" id="GO:0005737">
    <property type="term" value="C:cytoplasm"/>
    <property type="evidence" value="ECO:0007669"/>
    <property type="project" value="TreeGrafter"/>
</dbReference>
<accession>X1I096</accession>
<sequence length="97" mass="10830">MTRRSRLERGASPVEPRSPMEEKLVAIWRQILKLETIGVEDRFIDVGGDSLLATLLVTNIERELGVALSMLDMADASTIAEQAKIVEGLRNPLKRRS</sequence>
<organism evidence="4">
    <name type="scientific">marine sediment metagenome</name>
    <dbReference type="NCBI Taxonomy" id="412755"/>
    <lineage>
        <taxon>unclassified sequences</taxon>
        <taxon>metagenomes</taxon>
        <taxon>ecological metagenomes</taxon>
    </lineage>
</organism>
<dbReference type="InterPro" id="IPR006162">
    <property type="entry name" value="Ppantetheine_attach_site"/>
</dbReference>
<dbReference type="SUPFAM" id="SSF47336">
    <property type="entry name" value="ACP-like"/>
    <property type="match status" value="1"/>
</dbReference>
<evidence type="ECO:0000256" key="2">
    <source>
        <dbReference type="ARBA" id="ARBA00022553"/>
    </source>
</evidence>
<comment type="caution">
    <text evidence="4">The sequence shown here is derived from an EMBL/GenBank/DDBJ whole genome shotgun (WGS) entry which is preliminary data.</text>
</comment>
<proteinExistence type="predicted"/>
<dbReference type="PROSITE" id="PS50075">
    <property type="entry name" value="CARRIER"/>
    <property type="match status" value="1"/>
</dbReference>
<dbReference type="InterPro" id="IPR009081">
    <property type="entry name" value="PP-bd_ACP"/>
</dbReference>